<dbReference type="SUPFAM" id="SSF52743">
    <property type="entry name" value="Subtilisin-like"/>
    <property type="match status" value="1"/>
</dbReference>
<dbReference type="SUPFAM" id="SSF49785">
    <property type="entry name" value="Galactose-binding domain-like"/>
    <property type="match status" value="1"/>
</dbReference>
<dbReference type="PRINTS" id="PR00723">
    <property type="entry name" value="SUBTILISIN"/>
</dbReference>
<name>A0ABM9P5X5_9FLAO</name>
<dbReference type="Pfam" id="PF00082">
    <property type="entry name" value="Peptidase_S8"/>
    <property type="match status" value="1"/>
</dbReference>
<reference evidence="10 11" key="1">
    <citation type="submission" date="2024-05" db="EMBL/GenBank/DDBJ databases">
        <authorList>
            <person name="Duchaud E."/>
        </authorList>
    </citation>
    <scope>NUCLEOTIDE SEQUENCE [LARGE SCALE GENOMIC DNA]</scope>
    <source>
        <strain evidence="10">Ena-SAMPLE-TAB-13-05-2024-13:56:06:370-140302</strain>
    </source>
</reference>
<dbReference type="CDD" id="cd04842">
    <property type="entry name" value="Peptidases_S8_Kp43_protease"/>
    <property type="match status" value="1"/>
</dbReference>
<dbReference type="Gene3D" id="3.40.50.200">
    <property type="entry name" value="Peptidase S8/S53 domain"/>
    <property type="match status" value="1"/>
</dbReference>
<dbReference type="NCBIfam" id="TIGR04183">
    <property type="entry name" value="Por_Secre_tail"/>
    <property type="match status" value="1"/>
</dbReference>
<sequence length="629" mass="69537">MKKTLLPLLSLLVSISLIGQNEKDKKTIQKETNVEALKEFSDRSNKNYIKYLKKFEGTKSPKRIQLKNNKVAILSNFDSQGNPIYYIEDNEEAAISARVDKIWKGGTSGLELDGSGIEIGHWEVTGIPLENHREFNGRIENVENRQASKHATHTAGTMIATGVLPEARGMASNATIKAYLTDNDESEMALFGASGGILSNHSYSQRLPQINTHVYYGAYDTNASEWDFIAYNAPYLTICKSAGNDRARGFNIKDNGYDILKTVANSKNILVVGAIEDMLSYNGPSSVVQSFFSSWGPTDDWRVKPDLVTNGVSLLSSSNIAIDDYSIESGTSMSTPSVTGSIALLQQHFYNSNKVYMKSATVRALLLGTTDEAGAHDGPDFQNGWGALNAERAAHVISENGKTTKIDELTLSQGGTYTTEFNVEQGTDVTVSIAWTDHPAGDVIFGEDSQDTKLVNDLDVVLYKNNKEYRPWVLTPNATSDNFEDAATQGDNFRDNIERIDTKNLPEGKYTVKVTHKRNLAINKQDFSLVIQGISDKTLSIGDNINDKGNVSIYPNPSTNRNFNVKISNSSNGQVYKVQVYDLLGKQIKNEKYQTSDFQVQLPNVTSGIYIVKIQSGNYNYQTKVYITK</sequence>
<evidence type="ECO:0000256" key="6">
    <source>
        <dbReference type="PROSITE-ProRule" id="PRU01240"/>
    </source>
</evidence>
<dbReference type="InterPro" id="IPR034058">
    <property type="entry name" value="TagA/B/C/D_pept_dom"/>
</dbReference>
<keyword evidence="4" id="KW-0378">Hydrolase</keyword>
<evidence type="ECO:0000256" key="4">
    <source>
        <dbReference type="ARBA" id="ARBA00022801"/>
    </source>
</evidence>
<evidence type="ECO:0000256" key="1">
    <source>
        <dbReference type="ARBA" id="ARBA00011073"/>
    </source>
</evidence>
<dbReference type="RefSeq" id="WP_348713962.1">
    <property type="nucleotide sequence ID" value="NZ_CAXIXY010000009.1"/>
</dbReference>
<dbReference type="PANTHER" id="PTHR43399:SF4">
    <property type="entry name" value="CELL WALL-ASSOCIATED PROTEASE"/>
    <property type="match status" value="1"/>
</dbReference>
<proteinExistence type="inferred from homology"/>
<dbReference type="Proteomes" id="UP001497416">
    <property type="component" value="Unassembled WGS sequence"/>
</dbReference>
<feature type="domain" description="Secretion system C-terminal sorting" evidence="9">
    <location>
        <begin position="553"/>
        <end position="627"/>
    </location>
</feature>
<evidence type="ECO:0000259" key="8">
    <source>
        <dbReference type="Pfam" id="PF00082"/>
    </source>
</evidence>
<evidence type="ECO:0000256" key="7">
    <source>
        <dbReference type="SAM" id="SignalP"/>
    </source>
</evidence>
<dbReference type="InterPro" id="IPR000209">
    <property type="entry name" value="Peptidase_S8/S53_dom"/>
</dbReference>
<dbReference type="Pfam" id="PF18962">
    <property type="entry name" value="Por_Secre_tail"/>
    <property type="match status" value="1"/>
</dbReference>
<dbReference type="InterPro" id="IPR023828">
    <property type="entry name" value="Peptidase_S8_Ser-AS"/>
</dbReference>
<evidence type="ECO:0000313" key="10">
    <source>
        <dbReference type="EMBL" id="CAL2094526.1"/>
    </source>
</evidence>
<dbReference type="PROSITE" id="PS51892">
    <property type="entry name" value="SUBTILASE"/>
    <property type="match status" value="1"/>
</dbReference>
<feature type="chain" id="PRO_5047080643" evidence="7">
    <location>
        <begin position="20"/>
        <end position="629"/>
    </location>
</feature>
<comment type="similarity">
    <text evidence="1 6">Belongs to the peptidase S8 family.</text>
</comment>
<dbReference type="Gene3D" id="2.60.120.380">
    <property type="match status" value="1"/>
</dbReference>
<keyword evidence="2" id="KW-0645">Protease</keyword>
<evidence type="ECO:0000256" key="3">
    <source>
        <dbReference type="ARBA" id="ARBA00022729"/>
    </source>
</evidence>
<keyword evidence="5" id="KW-0720">Serine protease</keyword>
<dbReference type="InterPro" id="IPR036852">
    <property type="entry name" value="Peptidase_S8/S53_dom_sf"/>
</dbReference>
<protein>
    <submittedName>
        <fullName evidence="10">T9SS type A sorting domain-containing protein</fullName>
    </submittedName>
</protein>
<dbReference type="EMBL" id="CAXIXY010000009">
    <property type="protein sequence ID" value="CAL2094526.1"/>
    <property type="molecule type" value="Genomic_DNA"/>
</dbReference>
<evidence type="ECO:0000259" key="9">
    <source>
        <dbReference type="Pfam" id="PF18962"/>
    </source>
</evidence>
<organism evidence="10 11">
    <name type="scientific">Tenacibaculum platacis</name>
    <dbReference type="NCBI Taxonomy" id="3137852"/>
    <lineage>
        <taxon>Bacteria</taxon>
        <taxon>Pseudomonadati</taxon>
        <taxon>Bacteroidota</taxon>
        <taxon>Flavobacteriia</taxon>
        <taxon>Flavobacteriales</taxon>
        <taxon>Flavobacteriaceae</taxon>
        <taxon>Tenacibaculum</taxon>
    </lineage>
</organism>
<gene>
    <name evidence="10" type="ORF">T190607A01A_70050</name>
</gene>
<comment type="caution">
    <text evidence="6">Lacks conserved residue(s) required for the propagation of feature annotation.</text>
</comment>
<feature type="domain" description="Peptidase S8/S53" evidence="8">
    <location>
        <begin position="143"/>
        <end position="386"/>
    </location>
</feature>
<dbReference type="InterPro" id="IPR015500">
    <property type="entry name" value="Peptidase_S8_subtilisin-rel"/>
</dbReference>
<dbReference type="PROSITE" id="PS00138">
    <property type="entry name" value="SUBTILASE_SER"/>
    <property type="match status" value="1"/>
</dbReference>
<keyword evidence="3 7" id="KW-0732">Signal</keyword>
<keyword evidence="11" id="KW-1185">Reference proteome</keyword>
<dbReference type="InterPro" id="IPR008979">
    <property type="entry name" value="Galactose-bd-like_sf"/>
</dbReference>
<dbReference type="InterPro" id="IPR026444">
    <property type="entry name" value="Secre_tail"/>
</dbReference>
<evidence type="ECO:0000256" key="5">
    <source>
        <dbReference type="ARBA" id="ARBA00022825"/>
    </source>
</evidence>
<feature type="signal peptide" evidence="7">
    <location>
        <begin position="1"/>
        <end position="19"/>
    </location>
</feature>
<dbReference type="InterPro" id="IPR051048">
    <property type="entry name" value="Peptidase_S8/S53_subtilisin"/>
</dbReference>
<evidence type="ECO:0000256" key="2">
    <source>
        <dbReference type="ARBA" id="ARBA00022670"/>
    </source>
</evidence>
<evidence type="ECO:0000313" key="11">
    <source>
        <dbReference type="Proteomes" id="UP001497416"/>
    </source>
</evidence>
<dbReference type="PANTHER" id="PTHR43399">
    <property type="entry name" value="SUBTILISIN-RELATED"/>
    <property type="match status" value="1"/>
</dbReference>
<accession>A0ABM9P5X5</accession>
<comment type="caution">
    <text evidence="10">The sequence shown here is derived from an EMBL/GenBank/DDBJ whole genome shotgun (WGS) entry which is preliminary data.</text>
</comment>